<evidence type="ECO:0000313" key="2">
    <source>
        <dbReference type="EMBL" id="PBK59531.1"/>
    </source>
</evidence>
<sequence>MTKIQGNFRLLMKRAHMLASNDYLACADFEEKVVWHQSGNGHVLCSCPKAIDDGAMPIAVLLVAVPSMSNWYNKLSSLGDYDEQYPRGAFKLKWLLHVGAPSGTIFMEDWERGISTLRYLQQHVSTGEPKDMTMMMKTGNRTELRLRANVFKKRNNSQPVDDVTSKHTVSWNHHDAYNKFIVDYSLDTIDIRDIKGVCVPMGVGAEKAVGGSLCLLSFQASTTLFVSKESFNVVLQSVKVLILNTLLAKTIGDTQASLGAELKAANVFGPVEQAVSLHGGIDKDVKCPNGKDDDGEHSYTVNEDDREHSNAVHVAAPIDNRKGDVLQIEVVSTSKKRKADEIS</sequence>
<gene>
    <name evidence="2" type="ORF">ARMSODRAFT_1027298</name>
</gene>
<proteinExistence type="predicted"/>
<dbReference type="EMBL" id="KZ293502">
    <property type="protein sequence ID" value="PBK59531.1"/>
    <property type="molecule type" value="Genomic_DNA"/>
</dbReference>
<dbReference type="AlphaFoldDB" id="A0A2H3AKY7"/>
<feature type="region of interest" description="Disordered" evidence="1">
    <location>
        <begin position="287"/>
        <end position="308"/>
    </location>
</feature>
<organism evidence="2 3">
    <name type="scientific">Armillaria solidipes</name>
    <dbReference type="NCBI Taxonomy" id="1076256"/>
    <lineage>
        <taxon>Eukaryota</taxon>
        <taxon>Fungi</taxon>
        <taxon>Dikarya</taxon>
        <taxon>Basidiomycota</taxon>
        <taxon>Agaricomycotina</taxon>
        <taxon>Agaricomycetes</taxon>
        <taxon>Agaricomycetidae</taxon>
        <taxon>Agaricales</taxon>
        <taxon>Marasmiineae</taxon>
        <taxon>Physalacriaceae</taxon>
        <taxon>Armillaria</taxon>
    </lineage>
</organism>
<evidence type="ECO:0000256" key="1">
    <source>
        <dbReference type="SAM" id="MobiDB-lite"/>
    </source>
</evidence>
<name>A0A2H3AKY7_9AGAR</name>
<accession>A0A2H3AKY7</accession>
<keyword evidence="3" id="KW-1185">Reference proteome</keyword>
<evidence type="ECO:0000313" key="3">
    <source>
        <dbReference type="Proteomes" id="UP000218334"/>
    </source>
</evidence>
<reference evidence="3" key="1">
    <citation type="journal article" date="2017" name="Nat. Ecol. Evol.">
        <title>Genome expansion and lineage-specific genetic innovations in the forest pathogenic fungi Armillaria.</title>
        <authorList>
            <person name="Sipos G."/>
            <person name="Prasanna A.N."/>
            <person name="Walter M.C."/>
            <person name="O'Connor E."/>
            <person name="Balint B."/>
            <person name="Krizsan K."/>
            <person name="Kiss B."/>
            <person name="Hess J."/>
            <person name="Varga T."/>
            <person name="Slot J."/>
            <person name="Riley R."/>
            <person name="Boka B."/>
            <person name="Rigling D."/>
            <person name="Barry K."/>
            <person name="Lee J."/>
            <person name="Mihaltcheva S."/>
            <person name="LaButti K."/>
            <person name="Lipzen A."/>
            <person name="Waldron R."/>
            <person name="Moloney N.M."/>
            <person name="Sperisen C."/>
            <person name="Kredics L."/>
            <person name="Vagvoelgyi C."/>
            <person name="Patrignani A."/>
            <person name="Fitzpatrick D."/>
            <person name="Nagy I."/>
            <person name="Doyle S."/>
            <person name="Anderson J.B."/>
            <person name="Grigoriev I.V."/>
            <person name="Gueldener U."/>
            <person name="Muensterkoetter M."/>
            <person name="Nagy L.G."/>
        </authorList>
    </citation>
    <scope>NUCLEOTIDE SEQUENCE [LARGE SCALE GENOMIC DNA]</scope>
    <source>
        <strain evidence="3">28-4</strain>
    </source>
</reference>
<protein>
    <submittedName>
        <fullName evidence="2">Uncharacterized protein</fullName>
    </submittedName>
</protein>
<dbReference type="Proteomes" id="UP000218334">
    <property type="component" value="Unassembled WGS sequence"/>
</dbReference>